<sequence length="384" mass="43747">MGSHETSTLCTIALRLSNAKIDGQLMSSYQEALQVDADLQCFENTLKTHIKAVINTFRNGGPSTGFFKQVTKYLRYLSEQSVHALLRCRVIGNKKLNRASEERFKLLVDEYTNNSSQMLDFCSELYRFLKAARNTHSYIEYVTQECFAMETAMGTRHYVRISKRLKSLSASGDVYGNYSSAERLLEKVECLRKQQEQMLEKLRVQNEKLEKKESSAHTWRKVTIILFVVAVAGLLISMIVTAALAIPAVAPVLGAAFVPMLASADWITKLFGTFEIACKDQQGENVFMQAGTRVSIKELGDIKFLIDRVVNEIDSLLFAPSSSIKEQIDFTMTDIKLKLETFMREMRLCRRKQTNAPLKYSRQGIRLRRASNFSTTNKLKVRFF</sequence>
<evidence type="ECO:0000256" key="6">
    <source>
        <dbReference type="SAM" id="Coils"/>
    </source>
</evidence>
<keyword evidence="6" id="KW-0175">Coiled coil</keyword>
<evidence type="ECO:0000256" key="1">
    <source>
        <dbReference type="ARBA" id="ARBA00004370"/>
    </source>
</evidence>
<gene>
    <name evidence="8" type="ORF">ORAREDHAP_LOCUS49471</name>
</gene>
<keyword evidence="4 7" id="KW-1133">Transmembrane helix</keyword>
<evidence type="ECO:0000313" key="8">
    <source>
        <dbReference type="EMBL" id="CAB4320590.1"/>
    </source>
</evidence>
<dbReference type="InterPro" id="IPR007749">
    <property type="entry name" value="DUF677"/>
</dbReference>
<feature type="coiled-coil region" evidence="6">
    <location>
        <begin position="178"/>
        <end position="212"/>
    </location>
</feature>
<evidence type="ECO:0000256" key="2">
    <source>
        <dbReference type="ARBA" id="ARBA00009074"/>
    </source>
</evidence>
<dbReference type="Proteomes" id="UP000507245">
    <property type="component" value="Unassembled WGS sequence"/>
</dbReference>
<dbReference type="AlphaFoldDB" id="A0A6J5Y370"/>
<dbReference type="OrthoDB" id="1156615at2759"/>
<comment type="subcellular location">
    <subcellularLocation>
        <location evidence="1">Membrane</location>
    </subcellularLocation>
</comment>
<comment type="similarity">
    <text evidence="2">Belongs to the UPF0496 family.</text>
</comment>
<evidence type="ECO:0000256" key="4">
    <source>
        <dbReference type="ARBA" id="ARBA00022989"/>
    </source>
</evidence>
<keyword evidence="5 7" id="KW-0472">Membrane</keyword>
<proteinExistence type="inferred from homology"/>
<protein>
    <submittedName>
        <fullName evidence="8">Uncharacterized protein</fullName>
    </submittedName>
</protein>
<evidence type="ECO:0000313" key="9">
    <source>
        <dbReference type="Proteomes" id="UP000507245"/>
    </source>
</evidence>
<evidence type="ECO:0000256" key="7">
    <source>
        <dbReference type="SAM" id="Phobius"/>
    </source>
</evidence>
<keyword evidence="3 7" id="KW-0812">Transmembrane</keyword>
<dbReference type="EMBL" id="CAEKKB010000008">
    <property type="protein sequence ID" value="CAB4320590.1"/>
    <property type="molecule type" value="Genomic_DNA"/>
</dbReference>
<keyword evidence="9" id="KW-1185">Reference proteome</keyword>
<dbReference type="PANTHER" id="PTHR31113:SF3">
    <property type="entry name" value="UPF0496 PROTEIN 1"/>
    <property type="match status" value="1"/>
</dbReference>
<name>A0A6J5Y370_PRUAR</name>
<dbReference type="PANTHER" id="PTHR31113">
    <property type="entry name" value="UPF0496 PROTEIN 3-RELATED"/>
    <property type="match status" value="1"/>
</dbReference>
<evidence type="ECO:0000256" key="5">
    <source>
        <dbReference type="ARBA" id="ARBA00023136"/>
    </source>
</evidence>
<organism evidence="8 9">
    <name type="scientific">Prunus armeniaca</name>
    <name type="common">Apricot</name>
    <name type="synonym">Armeniaca vulgaris</name>
    <dbReference type="NCBI Taxonomy" id="36596"/>
    <lineage>
        <taxon>Eukaryota</taxon>
        <taxon>Viridiplantae</taxon>
        <taxon>Streptophyta</taxon>
        <taxon>Embryophyta</taxon>
        <taxon>Tracheophyta</taxon>
        <taxon>Spermatophyta</taxon>
        <taxon>Magnoliopsida</taxon>
        <taxon>eudicotyledons</taxon>
        <taxon>Gunneridae</taxon>
        <taxon>Pentapetalae</taxon>
        <taxon>rosids</taxon>
        <taxon>fabids</taxon>
        <taxon>Rosales</taxon>
        <taxon>Rosaceae</taxon>
        <taxon>Amygdaloideae</taxon>
        <taxon>Amygdaleae</taxon>
        <taxon>Prunus</taxon>
    </lineage>
</organism>
<accession>A0A6J5Y370</accession>
<feature type="transmembrane region" description="Helical" evidence="7">
    <location>
        <begin position="222"/>
        <end position="246"/>
    </location>
</feature>
<dbReference type="GO" id="GO:0016020">
    <property type="term" value="C:membrane"/>
    <property type="evidence" value="ECO:0007669"/>
    <property type="project" value="UniProtKB-SubCell"/>
</dbReference>
<reference evidence="9" key="1">
    <citation type="journal article" date="2020" name="Genome Biol.">
        <title>Gamete binning: chromosome-level and haplotype-resolved genome assembly enabled by high-throughput single-cell sequencing of gamete genomes.</title>
        <authorList>
            <person name="Campoy J.A."/>
            <person name="Sun H."/>
            <person name="Goel M."/>
            <person name="Jiao W.-B."/>
            <person name="Folz-Donahue K."/>
            <person name="Wang N."/>
            <person name="Rubio M."/>
            <person name="Liu C."/>
            <person name="Kukat C."/>
            <person name="Ruiz D."/>
            <person name="Huettel B."/>
            <person name="Schneeberger K."/>
        </authorList>
    </citation>
    <scope>NUCLEOTIDE SEQUENCE [LARGE SCALE GENOMIC DNA]</scope>
    <source>
        <strain evidence="9">cv. Rojo Pasion</strain>
    </source>
</reference>
<evidence type="ECO:0000256" key="3">
    <source>
        <dbReference type="ARBA" id="ARBA00022692"/>
    </source>
</evidence>
<dbReference type="Pfam" id="PF05055">
    <property type="entry name" value="DUF677"/>
    <property type="match status" value="1"/>
</dbReference>